<dbReference type="KEGG" id="aprc:113871805"/>
<evidence type="ECO:0000256" key="5">
    <source>
        <dbReference type="ARBA" id="ARBA00024045"/>
    </source>
</evidence>
<feature type="compositionally biased region" description="Basic and acidic residues" evidence="6">
    <location>
        <begin position="72"/>
        <end position="89"/>
    </location>
</feature>
<dbReference type="AlphaFoldDB" id="A0A8B8MA71"/>
<evidence type="ECO:0000256" key="4">
    <source>
        <dbReference type="ARBA" id="ARBA00023289"/>
    </source>
</evidence>
<dbReference type="GO" id="GO:0046872">
    <property type="term" value="F:metal ion binding"/>
    <property type="evidence" value="ECO:0007669"/>
    <property type="project" value="UniProtKB-KW"/>
</dbReference>
<feature type="region of interest" description="Disordered" evidence="6">
    <location>
        <begin position="71"/>
        <end position="90"/>
    </location>
</feature>
<dbReference type="InterPro" id="IPR036163">
    <property type="entry name" value="HMA_dom_sf"/>
</dbReference>
<evidence type="ECO:0000313" key="8">
    <source>
        <dbReference type="Proteomes" id="UP000694853"/>
    </source>
</evidence>
<dbReference type="Gene3D" id="3.30.70.100">
    <property type="match status" value="1"/>
</dbReference>
<dbReference type="PROSITE" id="PS50846">
    <property type="entry name" value="HMA_2"/>
    <property type="match status" value="1"/>
</dbReference>
<dbReference type="SUPFAM" id="SSF55008">
    <property type="entry name" value="HMA, heavy metal-associated domain"/>
    <property type="match status" value="1"/>
</dbReference>
<proteinExistence type="inferred from homology"/>
<name>A0A8B8MA71_ABRPR</name>
<keyword evidence="4" id="KW-0636">Prenylation</keyword>
<sequence length="129" mass="14759">MSMNKVVLKVELYDEKIKKKAMKAISCLRGVESVSVDMEEQKLTLIGNIDPVNAVGKMRKLCYTEILSVGPAKEEKKEPEKEQIKKNDQNENSGDIVKLCEAYYRNQMRQPPYYYCTCVEENPNGCVIC</sequence>
<reference evidence="9" key="2">
    <citation type="submission" date="2025-08" db="UniProtKB">
        <authorList>
            <consortium name="RefSeq"/>
        </authorList>
    </citation>
    <scope>IDENTIFICATION</scope>
    <source>
        <tissue evidence="9">Young leaves</tissue>
    </source>
</reference>
<dbReference type="Proteomes" id="UP000694853">
    <property type="component" value="Unplaced"/>
</dbReference>
<comment type="similarity">
    <text evidence="5">Belongs to the HIPP family.</text>
</comment>
<reference evidence="8" key="1">
    <citation type="journal article" date="2019" name="Toxins">
        <title>Detection of Abrin-Like and Prepropulchellin-Like Toxin Genes and Transcripts Using Whole Genome Sequencing and Full-Length Transcript Sequencing of Abrus precatorius.</title>
        <authorList>
            <person name="Hovde B.T."/>
            <person name="Daligault H.E."/>
            <person name="Hanschen E.R."/>
            <person name="Kunde Y.A."/>
            <person name="Johnson M.B."/>
            <person name="Starkenburg S.R."/>
            <person name="Johnson S.L."/>
        </authorList>
    </citation>
    <scope>NUCLEOTIDE SEQUENCE [LARGE SCALE GENOMIC DNA]</scope>
</reference>
<dbReference type="RefSeq" id="XP_027364707.1">
    <property type="nucleotide sequence ID" value="XM_027508906.1"/>
</dbReference>
<protein>
    <submittedName>
        <fullName evidence="9">Heavy metal-associated isoprenylated plant protein 39-like</fullName>
    </submittedName>
</protein>
<dbReference type="Pfam" id="PF00403">
    <property type="entry name" value="HMA"/>
    <property type="match status" value="1"/>
</dbReference>
<evidence type="ECO:0000256" key="3">
    <source>
        <dbReference type="ARBA" id="ARBA00023288"/>
    </source>
</evidence>
<accession>A0A8B8MA71</accession>
<organism evidence="8 9">
    <name type="scientific">Abrus precatorius</name>
    <name type="common">Indian licorice</name>
    <name type="synonym">Glycine abrus</name>
    <dbReference type="NCBI Taxonomy" id="3816"/>
    <lineage>
        <taxon>Eukaryota</taxon>
        <taxon>Viridiplantae</taxon>
        <taxon>Streptophyta</taxon>
        <taxon>Embryophyta</taxon>
        <taxon>Tracheophyta</taxon>
        <taxon>Spermatophyta</taxon>
        <taxon>Magnoliopsida</taxon>
        <taxon>eudicotyledons</taxon>
        <taxon>Gunneridae</taxon>
        <taxon>Pentapetalae</taxon>
        <taxon>rosids</taxon>
        <taxon>fabids</taxon>
        <taxon>Fabales</taxon>
        <taxon>Fabaceae</taxon>
        <taxon>Papilionoideae</taxon>
        <taxon>50 kb inversion clade</taxon>
        <taxon>NPAAA clade</taxon>
        <taxon>indigoferoid/millettioid clade</taxon>
        <taxon>Abreae</taxon>
        <taxon>Abrus</taxon>
    </lineage>
</organism>
<evidence type="ECO:0000256" key="2">
    <source>
        <dbReference type="ARBA" id="ARBA00022723"/>
    </source>
</evidence>
<dbReference type="PANTHER" id="PTHR45811">
    <property type="entry name" value="COPPER TRANSPORT PROTEIN FAMILY-RELATED"/>
    <property type="match status" value="1"/>
</dbReference>
<keyword evidence="3" id="KW-0449">Lipoprotein</keyword>
<dbReference type="GeneID" id="113871805"/>
<keyword evidence="2" id="KW-0479">Metal-binding</keyword>
<evidence type="ECO:0000313" key="9">
    <source>
        <dbReference type="RefSeq" id="XP_027364707.1"/>
    </source>
</evidence>
<evidence type="ECO:0000259" key="7">
    <source>
        <dbReference type="PROSITE" id="PS50846"/>
    </source>
</evidence>
<keyword evidence="1" id="KW-0488">Methylation</keyword>
<evidence type="ECO:0000256" key="1">
    <source>
        <dbReference type="ARBA" id="ARBA00022481"/>
    </source>
</evidence>
<keyword evidence="8" id="KW-1185">Reference proteome</keyword>
<dbReference type="InterPro" id="IPR006121">
    <property type="entry name" value="HMA_dom"/>
</dbReference>
<gene>
    <name evidence="9" type="primary">LOC113871805</name>
</gene>
<dbReference type="PANTHER" id="PTHR45811:SF77">
    <property type="entry name" value="ION-BINDING PROTEIN, PUTATIVE-RELATED"/>
    <property type="match status" value="1"/>
</dbReference>
<evidence type="ECO:0000256" key="6">
    <source>
        <dbReference type="SAM" id="MobiDB-lite"/>
    </source>
</evidence>
<dbReference type="OrthoDB" id="1923658at2759"/>
<dbReference type="InterPro" id="IPR051863">
    <property type="entry name" value="HIPP"/>
</dbReference>
<feature type="domain" description="HMA" evidence="7">
    <location>
        <begin position="3"/>
        <end position="70"/>
    </location>
</feature>